<dbReference type="Proteomes" id="UP000814140">
    <property type="component" value="Unassembled WGS sequence"/>
</dbReference>
<proteinExistence type="predicted"/>
<keyword evidence="2" id="KW-1185">Reference proteome</keyword>
<evidence type="ECO:0000313" key="2">
    <source>
        <dbReference type="Proteomes" id="UP000814140"/>
    </source>
</evidence>
<gene>
    <name evidence="1" type="ORF">BV25DRAFT_1833638</name>
</gene>
<reference evidence="1" key="1">
    <citation type="submission" date="2021-03" db="EMBL/GenBank/DDBJ databases">
        <authorList>
            <consortium name="DOE Joint Genome Institute"/>
            <person name="Ahrendt S."/>
            <person name="Looney B.P."/>
            <person name="Miyauchi S."/>
            <person name="Morin E."/>
            <person name="Drula E."/>
            <person name="Courty P.E."/>
            <person name="Chicoki N."/>
            <person name="Fauchery L."/>
            <person name="Kohler A."/>
            <person name="Kuo A."/>
            <person name="Labutti K."/>
            <person name="Pangilinan J."/>
            <person name="Lipzen A."/>
            <person name="Riley R."/>
            <person name="Andreopoulos W."/>
            <person name="He G."/>
            <person name="Johnson J."/>
            <person name="Barry K.W."/>
            <person name="Grigoriev I.V."/>
            <person name="Nagy L."/>
            <person name="Hibbett D."/>
            <person name="Henrissat B."/>
            <person name="Matheny P.B."/>
            <person name="Labbe J."/>
            <person name="Martin F."/>
        </authorList>
    </citation>
    <scope>NUCLEOTIDE SEQUENCE</scope>
    <source>
        <strain evidence="1">HHB10654</strain>
    </source>
</reference>
<organism evidence="1 2">
    <name type="scientific">Artomyces pyxidatus</name>
    <dbReference type="NCBI Taxonomy" id="48021"/>
    <lineage>
        <taxon>Eukaryota</taxon>
        <taxon>Fungi</taxon>
        <taxon>Dikarya</taxon>
        <taxon>Basidiomycota</taxon>
        <taxon>Agaricomycotina</taxon>
        <taxon>Agaricomycetes</taxon>
        <taxon>Russulales</taxon>
        <taxon>Auriscalpiaceae</taxon>
        <taxon>Artomyces</taxon>
    </lineage>
</organism>
<dbReference type="EMBL" id="MU277426">
    <property type="protein sequence ID" value="KAI0054457.1"/>
    <property type="molecule type" value="Genomic_DNA"/>
</dbReference>
<protein>
    <submittedName>
        <fullName evidence="1">Uncharacterized protein</fullName>
    </submittedName>
</protein>
<comment type="caution">
    <text evidence="1">The sequence shown here is derived from an EMBL/GenBank/DDBJ whole genome shotgun (WGS) entry which is preliminary data.</text>
</comment>
<sequence length="207" mass="23692">MDFIWRSLHGAHHIGPFWKKIRSYEHRAACLACGEDESLAHILFECRTSEQKHAWRLAARVWRRQSLPWPRITLGTVLGCGLATITDSSGKPKEGASRLLRIFVSETAFLIWKLRNTRVIEHRDDPSFRHTKEAVQNRWLHTINTRLTLDRAMTNSRFEKKALPEDTVLRTWSGVLSNKGSLPDNWMRSPGVLVGMGATATLPREEG</sequence>
<accession>A0ACB8SDV9</accession>
<evidence type="ECO:0000313" key="1">
    <source>
        <dbReference type="EMBL" id="KAI0054457.1"/>
    </source>
</evidence>
<reference evidence="1" key="2">
    <citation type="journal article" date="2022" name="New Phytol.">
        <title>Evolutionary transition to the ectomycorrhizal habit in the genomes of a hyperdiverse lineage of mushroom-forming fungi.</title>
        <authorList>
            <person name="Looney B."/>
            <person name="Miyauchi S."/>
            <person name="Morin E."/>
            <person name="Drula E."/>
            <person name="Courty P.E."/>
            <person name="Kohler A."/>
            <person name="Kuo A."/>
            <person name="LaButti K."/>
            <person name="Pangilinan J."/>
            <person name="Lipzen A."/>
            <person name="Riley R."/>
            <person name="Andreopoulos W."/>
            <person name="He G."/>
            <person name="Johnson J."/>
            <person name="Nolan M."/>
            <person name="Tritt A."/>
            <person name="Barry K.W."/>
            <person name="Grigoriev I.V."/>
            <person name="Nagy L.G."/>
            <person name="Hibbett D."/>
            <person name="Henrissat B."/>
            <person name="Matheny P.B."/>
            <person name="Labbe J."/>
            <person name="Martin F.M."/>
        </authorList>
    </citation>
    <scope>NUCLEOTIDE SEQUENCE</scope>
    <source>
        <strain evidence="1">HHB10654</strain>
    </source>
</reference>
<name>A0ACB8SDV9_9AGAM</name>